<sequence length="186" mass="20281">MLAQTATVGPFGTETEAARHQAGFLAAARAAGYTQRPEFLYRYRLDITKTKQLRRAGVDLRQEERQILIDGTPDYPAAALYADLVVHGTVVKQTGDSSRAVFYHSAFEVQVTDTWQGPAATNPVVARLRSGPSEGFYLNVSMGPELKLCQEVVVFLAPIDFAGYAEAEQQGLAMQRNNAAPATSTR</sequence>
<dbReference type="Proteomes" id="UP000176294">
    <property type="component" value="Unassembled WGS sequence"/>
</dbReference>
<proteinExistence type="predicted"/>
<evidence type="ECO:0000313" key="2">
    <source>
        <dbReference type="Proteomes" id="UP000176294"/>
    </source>
</evidence>
<keyword evidence="2" id="KW-1185">Reference proteome</keyword>
<dbReference type="STRING" id="1908237.BEN47_04525"/>
<gene>
    <name evidence="1" type="ORF">BEN47_04525</name>
</gene>
<evidence type="ECO:0000313" key="1">
    <source>
        <dbReference type="EMBL" id="OGX82643.1"/>
    </source>
</evidence>
<protein>
    <submittedName>
        <fullName evidence="1">Uncharacterized protein</fullName>
    </submittedName>
</protein>
<name>A0A1G1SVI9_9BACT</name>
<organism evidence="1 2">
    <name type="scientific">Hymenobacter lapidarius</name>
    <dbReference type="NCBI Taxonomy" id="1908237"/>
    <lineage>
        <taxon>Bacteria</taxon>
        <taxon>Pseudomonadati</taxon>
        <taxon>Bacteroidota</taxon>
        <taxon>Cytophagia</taxon>
        <taxon>Cytophagales</taxon>
        <taxon>Hymenobacteraceae</taxon>
        <taxon>Hymenobacter</taxon>
    </lineage>
</organism>
<dbReference type="AlphaFoldDB" id="A0A1G1SVI9"/>
<dbReference type="EMBL" id="MDZB01000142">
    <property type="protein sequence ID" value="OGX82643.1"/>
    <property type="molecule type" value="Genomic_DNA"/>
</dbReference>
<reference evidence="1 2" key="1">
    <citation type="submission" date="2016-08" db="EMBL/GenBank/DDBJ databases">
        <title>Hymenobacter coccineus sp. nov., Hymenobacter lapidarius sp. nov. and Hymenobacter glacialis sp. nov., isolated from Antarctic soil.</title>
        <authorList>
            <person name="Sedlacek I."/>
            <person name="Kralova S."/>
            <person name="Kyrova K."/>
            <person name="Maslanova I."/>
            <person name="Stankova E."/>
            <person name="Vrbovska V."/>
            <person name="Nemec M."/>
            <person name="Bartak M."/>
            <person name="Svec P."/>
            <person name="Busse H.-J."/>
            <person name="Pantucek R."/>
        </authorList>
    </citation>
    <scope>NUCLEOTIDE SEQUENCE [LARGE SCALE GENOMIC DNA]</scope>
    <source>
        <strain evidence="1 2">CCM 8643</strain>
    </source>
</reference>
<comment type="caution">
    <text evidence="1">The sequence shown here is derived from an EMBL/GenBank/DDBJ whole genome shotgun (WGS) entry which is preliminary data.</text>
</comment>
<accession>A0A1G1SVI9</accession>